<name>A0ABU0XAH5_9PSEU</name>
<evidence type="ECO:0000313" key="3">
    <source>
        <dbReference type="Proteomes" id="UP001225605"/>
    </source>
</evidence>
<comment type="caution">
    <text evidence="2">The sequence shown here is derived from an EMBL/GenBank/DDBJ whole genome shotgun (WGS) entry which is preliminary data.</text>
</comment>
<dbReference type="Pfam" id="PF24963">
    <property type="entry name" value="DUF7768"/>
    <property type="match status" value="1"/>
</dbReference>
<protein>
    <recommendedName>
        <fullName evidence="1">DUF7768 domain-containing protein</fullName>
    </recommendedName>
</protein>
<proteinExistence type="predicted"/>
<dbReference type="InterPro" id="IPR056670">
    <property type="entry name" value="DUF7768"/>
</dbReference>
<sequence>MVYTAQSKQFFYCRDAVCEFVFQNGAVPLNPFRAFDYFLGDRVNRDSVRRGNMRLLEAADEVWVFGDTLADGVVIEIAQAARSSKPLRYFTIDNRASNIKETSLVNLDVEVEVLVRTGLDRAVLLRHLTNGGADIIVHALGRARELSERV</sequence>
<feature type="domain" description="DUF7768" evidence="1">
    <location>
        <begin position="16"/>
        <end position="90"/>
    </location>
</feature>
<dbReference type="Proteomes" id="UP001225605">
    <property type="component" value="Unassembled WGS sequence"/>
</dbReference>
<gene>
    <name evidence="2" type="ORF">CKY47_35510</name>
</gene>
<reference evidence="2 3" key="1">
    <citation type="submission" date="2017-06" db="EMBL/GenBank/DDBJ databases">
        <title>Cultured bacterium strain Saccharothrix yanglingensis Hhs.015.</title>
        <authorList>
            <person name="Xia Y."/>
        </authorList>
    </citation>
    <scope>NUCLEOTIDE SEQUENCE [LARGE SCALE GENOMIC DNA]</scope>
    <source>
        <strain evidence="2 3">Hhs.015</strain>
    </source>
</reference>
<dbReference type="SUPFAM" id="SSF52309">
    <property type="entry name" value="N-(deoxy)ribosyltransferase-like"/>
    <property type="match status" value="1"/>
</dbReference>
<organism evidence="2 3">
    <name type="scientific">Saccharothrix yanglingensis</name>
    <dbReference type="NCBI Taxonomy" id="659496"/>
    <lineage>
        <taxon>Bacteria</taxon>
        <taxon>Bacillati</taxon>
        <taxon>Actinomycetota</taxon>
        <taxon>Actinomycetes</taxon>
        <taxon>Pseudonocardiales</taxon>
        <taxon>Pseudonocardiaceae</taxon>
        <taxon>Saccharothrix</taxon>
    </lineage>
</organism>
<evidence type="ECO:0000313" key="2">
    <source>
        <dbReference type="EMBL" id="MDQ2589151.1"/>
    </source>
</evidence>
<evidence type="ECO:0000259" key="1">
    <source>
        <dbReference type="Pfam" id="PF24963"/>
    </source>
</evidence>
<keyword evidence="3" id="KW-1185">Reference proteome</keyword>
<dbReference type="EMBL" id="NSDM01000031">
    <property type="protein sequence ID" value="MDQ2589151.1"/>
    <property type="molecule type" value="Genomic_DNA"/>
</dbReference>
<accession>A0ABU0XAH5</accession>